<accession>A0AAN6MWH7</accession>
<dbReference type="AlphaFoldDB" id="A0AAN6MWH7"/>
<reference evidence="3" key="1">
    <citation type="journal article" date="2023" name="Mol. Phylogenet. Evol.">
        <title>Genome-scale phylogeny and comparative genomics of the fungal order Sordariales.</title>
        <authorList>
            <person name="Hensen N."/>
            <person name="Bonometti L."/>
            <person name="Westerberg I."/>
            <person name="Brannstrom I.O."/>
            <person name="Guillou S."/>
            <person name="Cros-Aarteil S."/>
            <person name="Calhoun S."/>
            <person name="Haridas S."/>
            <person name="Kuo A."/>
            <person name="Mondo S."/>
            <person name="Pangilinan J."/>
            <person name="Riley R."/>
            <person name="LaButti K."/>
            <person name="Andreopoulos B."/>
            <person name="Lipzen A."/>
            <person name="Chen C."/>
            <person name="Yan M."/>
            <person name="Daum C."/>
            <person name="Ng V."/>
            <person name="Clum A."/>
            <person name="Steindorff A."/>
            <person name="Ohm R.A."/>
            <person name="Martin F."/>
            <person name="Silar P."/>
            <person name="Natvig D.O."/>
            <person name="Lalanne C."/>
            <person name="Gautier V."/>
            <person name="Ament-Velasquez S.L."/>
            <person name="Kruys A."/>
            <person name="Hutchinson M.I."/>
            <person name="Powell A.J."/>
            <person name="Barry K."/>
            <person name="Miller A.N."/>
            <person name="Grigoriev I.V."/>
            <person name="Debuchy R."/>
            <person name="Gladieux P."/>
            <person name="Hiltunen Thoren M."/>
            <person name="Johannesson H."/>
        </authorList>
    </citation>
    <scope>NUCLEOTIDE SEQUENCE [LARGE SCALE GENOMIC DNA]</scope>
    <source>
        <strain evidence="3">CBS 340.73</strain>
    </source>
</reference>
<proteinExistence type="predicted"/>
<keyword evidence="3" id="KW-1185">Reference proteome</keyword>
<gene>
    <name evidence="2" type="ORF">QBC46DRAFT_399054</name>
</gene>
<dbReference type="Proteomes" id="UP001303473">
    <property type="component" value="Unassembled WGS sequence"/>
</dbReference>
<feature type="transmembrane region" description="Helical" evidence="1">
    <location>
        <begin position="142"/>
        <end position="161"/>
    </location>
</feature>
<keyword evidence="1" id="KW-0472">Membrane</keyword>
<comment type="caution">
    <text evidence="2">The sequence shown here is derived from an EMBL/GenBank/DDBJ whole genome shotgun (WGS) entry which is preliminary data.</text>
</comment>
<sequence>MEVIRSMLQCILGGFRPRGRGEGYTELIDEKMPLNLDTQYTSDHMTYGTSPRTVEDIGDEVVRLLRRAERNDEELQRRIRAAVGNEGWSRDLVEEVLDGLAECVEDGRSRMNDAMCDALDKATDIADERFAFPRRHPKSVEGFIAIAAAGVFALMQGYWVMEKLGFSEEGEGEIMVQTRGSTAFASWWMRNYAPYIPKNSVRSYCRALARECKH</sequence>
<organism evidence="2 3">
    <name type="scientific">Diplogelasinospora grovesii</name>
    <dbReference type="NCBI Taxonomy" id="303347"/>
    <lineage>
        <taxon>Eukaryota</taxon>
        <taxon>Fungi</taxon>
        <taxon>Dikarya</taxon>
        <taxon>Ascomycota</taxon>
        <taxon>Pezizomycotina</taxon>
        <taxon>Sordariomycetes</taxon>
        <taxon>Sordariomycetidae</taxon>
        <taxon>Sordariales</taxon>
        <taxon>Diplogelasinosporaceae</taxon>
        <taxon>Diplogelasinospora</taxon>
    </lineage>
</organism>
<keyword evidence="1" id="KW-0812">Transmembrane</keyword>
<evidence type="ECO:0000313" key="3">
    <source>
        <dbReference type="Proteomes" id="UP001303473"/>
    </source>
</evidence>
<keyword evidence="1" id="KW-1133">Transmembrane helix</keyword>
<protein>
    <submittedName>
        <fullName evidence="2">ESX-4 secretion system protein EccC4</fullName>
    </submittedName>
</protein>
<evidence type="ECO:0000313" key="2">
    <source>
        <dbReference type="EMBL" id="KAK3934765.1"/>
    </source>
</evidence>
<name>A0AAN6MWH7_9PEZI</name>
<dbReference type="EMBL" id="MU853963">
    <property type="protein sequence ID" value="KAK3934765.1"/>
    <property type="molecule type" value="Genomic_DNA"/>
</dbReference>
<evidence type="ECO:0000256" key="1">
    <source>
        <dbReference type="SAM" id="Phobius"/>
    </source>
</evidence>